<feature type="non-terminal residue" evidence="1">
    <location>
        <position position="151"/>
    </location>
</feature>
<name>A0A9W7FK95_9STRA</name>
<keyword evidence="2" id="KW-1185">Reference proteome</keyword>
<reference evidence="2" key="1">
    <citation type="journal article" date="2023" name="Commun. Biol.">
        <title>Genome analysis of Parmales, the sister group of diatoms, reveals the evolutionary specialization of diatoms from phago-mixotrophs to photoautotrophs.</title>
        <authorList>
            <person name="Ban H."/>
            <person name="Sato S."/>
            <person name="Yoshikawa S."/>
            <person name="Yamada K."/>
            <person name="Nakamura Y."/>
            <person name="Ichinomiya M."/>
            <person name="Sato N."/>
            <person name="Blanc-Mathieu R."/>
            <person name="Endo H."/>
            <person name="Kuwata A."/>
            <person name="Ogata H."/>
        </authorList>
    </citation>
    <scope>NUCLEOTIDE SEQUENCE [LARGE SCALE GENOMIC DNA]</scope>
    <source>
        <strain evidence="2">NIES 3699</strain>
    </source>
</reference>
<proteinExistence type="predicted"/>
<dbReference type="AlphaFoldDB" id="A0A9W7FK95"/>
<accession>A0A9W7FK95</accession>
<dbReference type="EMBL" id="BRXX01000471">
    <property type="protein sequence ID" value="GMI13541.1"/>
    <property type="molecule type" value="Genomic_DNA"/>
</dbReference>
<organism evidence="1 2">
    <name type="scientific">Triparma verrucosa</name>
    <dbReference type="NCBI Taxonomy" id="1606542"/>
    <lineage>
        <taxon>Eukaryota</taxon>
        <taxon>Sar</taxon>
        <taxon>Stramenopiles</taxon>
        <taxon>Ochrophyta</taxon>
        <taxon>Bolidophyceae</taxon>
        <taxon>Parmales</taxon>
        <taxon>Triparmaceae</taxon>
        <taxon>Triparma</taxon>
    </lineage>
</organism>
<evidence type="ECO:0000313" key="1">
    <source>
        <dbReference type="EMBL" id="GMI13541.1"/>
    </source>
</evidence>
<evidence type="ECO:0000313" key="2">
    <source>
        <dbReference type="Proteomes" id="UP001165160"/>
    </source>
</evidence>
<sequence>MDNKGKVYEYSSDSMTRIGTFASTNTQAFTSVLCLGHLDLVAVGAQDGIYFFALEDGLGGGNLGVSSSDRSISIQNPNRFALGEFEDELLIPTDISSVSAITRKCIPGTSCSSGREGVLVSDPTKIFGFLDVAVLKERGAILVTVFNLSNG</sequence>
<dbReference type="Proteomes" id="UP001165160">
    <property type="component" value="Unassembled WGS sequence"/>
</dbReference>
<gene>
    <name evidence="1" type="ORF">TrVE_jg28</name>
</gene>
<protein>
    <submittedName>
        <fullName evidence="1">Uncharacterized protein</fullName>
    </submittedName>
</protein>
<comment type="caution">
    <text evidence="1">The sequence shown here is derived from an EMBL/GenBank/DDBJ whole genome shotgun (WGS) entry which is preliminary data.</text>
</comment>